<feature type="transmembrane region" description="Helical" evidence="1">
    <location>
        <begin position="16"/>
        <end position="34"/>
    </location>
</feature>
<feature type="transmembrane region" description="Helical" evidence="1">
    <location>
        <begin position="137"/>
        <end position="163"/>
    </location>
</feature>
<dbReference type="Proteomes" id="UP001320148">
    <property type="component" value="Chromosome"/>
</dbReference>
<evidence type="ECO:0000256" key="1">
    <source>
        <dbReference type="SAM" id="Phobius"/>
    </source>
</evidence>
<keyword evidence="1" id="KW-0472">Membrane</keyword>
<accession>A0ABM7PJR8</accession>
<proteinExistence type="predicted"/>
<name>A0ABM7PJR8_9BACT</name>
<keyword evidence="3" id="KW-1185">Reference proteome</keyword>
<sequence>MSKHNKIETFSRRLRYMLYALLVLVPALTVFFWLNVNSLPAFFPVNLPVAIDRELNIGSRLLALVVSGLPLALKMVGILTLIRLFRLYERGVIFSEDNVACVHTLGKLLILWFLSVPVYQLLLSFCLTFRNPPGERVIAFGLGSADATVLIAGGMVIVISWVMDEGRALEDEQAYTV</sequence>
<organism evidence="2 3">
    <name type="scientific">Desulfoluna limicola</name>
    <dbReference type="NCBI Taxonomy" id="2810562"/>
    <lineage>
        <taxon>Bacteria</taxon>
        <taxon>Pseudomonadati</taxon>
        <taxon>Thermodesulfobacteriota</taxon>
        <taxon>Desulfobacteria</taxon>
        <taxon>Desulfobacterales</taxon>
        <taxon>Desulfolunaceae</taxon>
        <taxon>Desulfoluna</taxon>
    </lineage>
</organism>
<protein>
    <recommendedName>
        <fullName evidence="4">DUF2975 domain-containing protein</fullName>
    </recommendedName>
</protein>
<evidence type="ECO:0008006" key="4">
    <source>
        <dbReference type="Google" id="ProtNLM"/>
    </source>
</evidence>
<dbReference type="InterPro" id="IPR021354">
    <property type="entry name" value="DUF2975"/>
</dbReference>
<feature type="transmembrane region" description="Helical" evidence="1">
    <location>
        <begin position="61"/>
        <end position="85"/>
    </location>
</feature>
<feature type="transmembrane region" description="Helical" evidence="1">
    <location>
        <begin position="105"/>
        <end position="125"/>
    </location>
</feature>
<gene>
    <name evidence="2" type="ORF">DSLASN_31880</name>
</gene>
<keyword evidence="1" id="KW-0812">Transmembrane</keyword>
<evidence type="ECO:0000313" key="3">
    <source>
        <dbReference type="Proteomes" id="UP001320148"/>
    </source>
</evidence>
<reference evidence="2 3" key="1">
    <citation type="submission" date="2021-02" db="EMBL/GenBank/DDBJ databases">
        <title>Complete genome of Desulfoluna sp. strain ASN36.</title>
        <authorList>
            <person name="Takahashi A."/>
            <person name="Kojima H."/>
            <person name="Fukui M."/>
        </authorList>
    </citation>
    <scope>NUCLEOTIDE SEQUENCE [LARGE SCALE GENOMIC DNA]</scope>
    <source>
        <strain evidence="2 3">ASN36</strain>
    </source>
</reference>
<dbReference type="EMBL" id="AP024488">
    <property type="protein sequence ID" value="BCS97556.1"/>
    <property type="molecule type" value="Genomic_DNA"/>
</dbReference>
<keyword evidence="1" id="KW-1133">Transmembrane helix</keyword>
<evidence type="ECO:0000313" key="2">
    <source>
        <dbReference type="EMBL" id="BCS97556.1"/>
    </source>
</evidence>
<dbReference type="Pfam" id="PF11188">
    <property type="entry name" value="DUF2975"/>
    <property type="match status" value="1"/>
</dbReference>
<dbReference type="RefSeq" id="WP_236888969.1">
    <property type="nucleotide sequence ID" value="NZ_AP024488.1"/>
</dbReference>